<dbReference type="RefSeq" id="WP_377938298.1">
    <property type="nucleotide sequence ID" value="NZ_JBHUMF010000035.1"/>
</dbReference>
<gene>
    <name evidence="2" type="ORF">ACFSUL_20950</name>
</gene>
<sequence>MSLALIEKRIDRLEKLNEELIRKLARVNVANYYLSQRIETLEEHASVEKAPDISNQQKKLSLVSN</sequence>
<accession>A0ABW5RXM0</accession>
<protein>
    <submittedName>
        <fullName evidence="2">Uncharacterized protein</fullName>
    </submittedName>
</protein>
<dbReference type="EMBL" id="JBHUMF010000035">
    <property type="protein sequence ID" value="MFD2683207.1"/>
    <property type="molecule type" value="Genomic_DNA"/>
</dbReference>
<name>A0ABW5RXM0_9BACI</name>
<comment type="caution">
    <text evidence="2">The sequence shown here is derived from an EMBL/GenBank/DDBJ whole genome shotgun (WGS) entry which is preliminary data.</text>
</comment>
<feature type="coiled-coil region" evidence="1">
    <location>
        <begin position="3"/>
        <end position="30"/>
    </location>
</feature>
<proteinExistence type="predicted"/>
<dbReference type="Proteomes" id="UP001597506">
    <property type="component" value="Unassembled WGS sequence"/>
</dbReference>
<keyword evidence="3" id="KW-1185">Reference proteome</keyword>
<evidence type="ECO:0000313" key="3">
    <source>
        <dbReference type="Proteomes" id="UP001597506"/>
    </source>
</evidence>
<evidence type="ECO:0000256" key="1">
    <source>
        <dbReference type="SAM" id="Coils"/>
    </source>
</evidence>
<reference evidence="3" key="1">
    <citation type="journal article" date="2019" name="Int. J. Syst. Evol. Microbiol.">
        <title>The Global Catalogue of Microorganisms (GCM) 10K type strain sequencing project: providing services to taxonomists for standard genome sequencing and annotation.</title>
        <authorList>
            <consortium name="The Broad Institute Genomics Platform"/>
            <consortium name="The Broad Institute Genome Sequencing Center for Infectious Disease"/>
            <person name="Wu L."/>
            <person name="Ma J."/>
        </authorList>
    </citation>
    <scope>NUCLEOTIDE SEQUENCE [LARGE SCALE GENOMIC DNA]</scope>
    <source>
        <strain evidence="3">KCTC 3913</strain>
    </source>
</reference>
<evidence type="ECO:0000313" key="2">
    <source>
        <dbReference type="EMBL" id="MFD2683207.1"/>
    </source>
</evidence>
<organism evidence="2 3">
    <name type="scientific">Bacillus seohaeanensis</name>
    <dbReference type="NCBI Taxonomy" id="284580"/>
    <lineage>
        <taxon>Bacteria</taxon>
        <taxon>Bacillati</taxon>
        <taxon>Bacillota</taxon>
        <taxon>Bacilli</taxon>
        <taxon>Bacillales</taxon>
        <taxon>Bacillaceae</taxon>
        <taxon>Bacillus</taxon>
    </lineage>
</organism>
<keyword evidence="1" id="KW-0175">Coiled coil</keyword>